<keyword evidence="2" id="KW-1185">Reference proteome</keyword>
<dbReference type="Proteomes" id="UP000735302">
    <property type="component" value="Unassembled WGS sequence"/>
</dbReference>
<organism evidence="1 2">
    <name type="scientific">Plakobranchus ocellatus</name>
    <dbReference type="NCBI Taxonomy" id="259542"/>
    <lineage>
        <taxon>Eukaryota</taxon>
        <taxon>Metazoa</taxon>
        <taxon>Spiralia</taxon>
        <taxon>Lophotrochozoa</taxon>
        <taxon>Mollusca</taxon>
        <taxon>Gastropoda</taxon>
        <taxon>Heterobranchia</taxon>
        <taxon>Euthyneura</taxon>
        <taxon>Panpulmonata</taxon>
        <taxon>Sacoglossa</taxon>
        <taxon>Placobranchoidea</taxon>
        <taxon>Plakobranchidae</taxon>
        <taxon>Plakobranchus</taxon>
    </lineage>
</organism>
<dbReference type="AlphaFoldDB" id="A0AAV3ZML2"/>
<evidence type="ECO:0000313" key="1">
    <source>
        <dbReference type="EMBL" id="GFN95692.1"/>
    </source>
</evidence>
<gene>
    <name evidence="1" type="ORF">PoB_002219800</name>
</gene>
<reference evidence="1 2" key="1">
    <citation type="journal article" date="2021" name="Elife">
        <title>Chloroplast acquisition without the gene transfer in kleptoplastic sea slugs, Plakobranchus ocellatus.</title>
        <authorList>
            <person name="Maeda T."/>
            <person name="Takahashi S."/>
            <person name="Yoshida T."/>
            <person name="Shimamura S."/>
            <person name="Takaki Y."/>
            <person name="Nagai Y."/>
            <person name="Toyoda A."/>
            <person name="Suzuki Y."/>
            <person name="Arimoto A."/>
            <person name="Ishii H."/>
            <person name="Satoh N."/>
            <person name="Nishiyama T."/>
            <person name="Hasebe M."/>
            <person name="Maruyama T."/>
            <person name="Minagawa J."/>
            <person name="Obokata J."/>
            <person name="Shigenobu S."/>
        </authorList>
    </citation>
    <scope>NUCLEOTIDE SEQUENCE [LARGE SCALE GENOMIC DNA]</scope>
</reference>
<sequence>MKTSKHDRGTLQTKLARFLLSYRNAPHSTRNESPATLMFGRRLLHLDFIRPDTTSKVITKLWLTHKPIYANFMWESPSQPVTIVFTAMATWHNLCL</sequence>
<name>A0AAV3ZML2_9GAST</name>
<dbReference type="EMBL" id="BLXT01002524">
    <property type="protein sequence ID" value="GFN95692.1"/>
    <property type="molecule type" value="Genomic_DNA"/>
</dbReference>
<protein>
    <submittedName>
        <fullName evidence="1">Uncharacterized protein</fullName>
    </submittedName>
</protein>
<proteinExistence type="predicted"/>
<evidence type="ECO:0000313" key="2">
    <source>
        <dbReference type="Proteomes" id="UP000735302"/>
    </source>
</evidence>
<comment type="caution">
    <text evidence="1">The sequence shown here is derived from an EMBL/GenBank/DDBJ whole genome shotgun (WGS) entry which is preliminary data.</text>
</comment>
<accession>A0AAV3ZML2</accession>